<organism evidence="1 2">
    <name type="scientific">Phyllosticta citriasiana</name>
    <dbReference type="NCBI Taxonomy" id="595635"/>
    <lineage>
        <taxon>Eukaryota</taxon>
        <taxon>Fungi</taxon>
        <taxon>Dikarya</taxon>
        <taxon>Ascomycota</taxon>
        <taxon>Pezizomycotina</taxon>
        <taxon>Dothideomycetes</taxon>
        <taxon>Dothideomycetes incertae sedis</taxon>
        <taxon>Botryosphaeriales</taxon>
        <taxon>Phyllostictaceae</taxon>
        <taxon>Phyllosticta</taxon>
    </lineage>
</organism>
<gene>
    <name evidence="1" type="ORF">IWZ03DRAFT_418231</name>
</gene>
<dbReference type="Proteomes" id="UP001363622">
    <property type="component" value="Unassembled WGS sequence"/>
</dbReference>
<protein>
    <submittedName>
        <fullName evidence="1">Uncharacterized protein</fullName>
    </submittedName>
</protein>
<sequence length="279" mass="31930">MNDKSIGDPRGKNEYAWTQMILQETKEGIVNARALGPHRYSQDLWNTRLRQGGFNSKEFPPIVVPPIAVPPNLDPRPALGHVLQLLLFRAEFGAMFHLHNGQSMIVFDNEEPQLWTAGRRDILNHWQWFFDDVMGPKDQYLEGNARISALQAFVKPSELPTYITATNIHQVDSKCALFPADDFVVRFRTDDNSLAATRVRWVGGVYGYHGKPFVVFDWGDKEHGMGITWDGNWAKCPPRRIDRKELESKFNKANIQICLVIFRRVEMDPENGVNHSTQG</sequence>
<reference evidence="1 2" key="1">
    <citation type="submission" date="2024-04" db="EMBL/GenBank/DDBJ databases">
        <title>Phyllosticta paracitricarpa is synonymous to the EU quarantine fungus P. citricarpa based on phylogenomic analyses.</title>
        <authorList>
            <consortium name="Lawrence Berkeley National Laboratory"/>
            <person name="Van Ingen-Buijs V.A."/>
            <person name="Van Westerhoven A.C."/>
            <person name="Haridas S."/>
            <person name="Skiadas P."/>
            <person name="Martin F."/>
            <person name="Groenewald J.Z."/>
            <person name="Crous P.W."/>
            <person name="Seidl M.F."/>
        </authorList>
    </citation>
    <scope>NUCLEOTIDE SEQUENCE [LARGE SCALE GENOMIC DNA]</scope>
    <source>
        <strain evidence="1 2">CBS 123371</strain>
    </source>
</reference>
<comment type="caution">
    <text evidence="1">The sequence shown here is derived from an EMBL/GenBank/DDBJ whole genome shotgun (WGS) entry which is preliminary data.</text>
</comment>
<evidence type="ECO:0000313" key="2">
    <source>
        <dbReference type="Proteomes" id="UP001363622"/>
    </source>
</evidence>
<evidence type="ECO:0000313" key="1">
    <source>
        <dbReference type="EMBL" id="KAK7510882.1"/>
    </source>
</evidence>
<dbReference type="EMBL" id="JBBPHU010000013">
    <property type="protein sequence ID" value="KAK7510882.1"/>
    <property type="molecule type" value="Genomic_DNA"/>
</dbReference>
<keyword evidence="2" id="KW-1185">Reference proteome</keyword>
<proteinExistence type="predicted"/>
<name>A0ABR1KCX1_9PEZI</name>
<accession>A0ABR1KCX1</accession>